<evidence type="ECO:0000256" key="22">
    <source>
        <dbReference type="ARBA" id="ARBA00045526"/>
    </source>
</evidence>
<keyword evidence="19 28" id="KW-1207">Sterol metabolism</keyword>
<evidence type="ECO:0000256" key="2">
    <source>
        <dbReference type="ARBA" id="ARBA00004731"/>
    </source>
</evidence>
<dbReference type="EC" id="1.14.15.6" evidence="6 28"/>
<dbReference type="GO" id="GO:0008203">
    <property type="term" value="P:cholesterol metabolic process"/>
    <property type="evidence" value="ECO:0007669"/>
    <property type="project" value="UniProtKB-UniPathway"/>
</dbReference>
<dbReference type="FunFam" id="1.10.630.10:FF:000015">
    <property type="entry name" value="Cholesterol side-chain cleavage enzyme, mitochondrial"/>
    <property type="match status" value="1"/>
</dbReference>
<evidence type="ECO:0000256" key="9">
    <source>
        <dbReference type="ARBA" id="ARBA00022617"/>
    </source>
</evidence>
<comment type="subunit">
    <text evidence="5">Interacts with FDX1/adrenodoxin.</text>
</comment>
<dbReference type="PRINTS" id="PR00463">
    <property type="entry name" value="EP450I"/>
</dbReference>
<evidence type="ECO:0000256" key="5">
    <source>
        <dbReference type="ARBA" id="ARBA00011573"/>
    </source>
</evidence>
<gene>
    <name evidence="30" type="ORF">JEQ12_007876</name>
</gene>
<evidence type="ECO:0000256" key="19">
    <source>
        <dbReference type="ARBA" id="ARBA00023166"/>
    </source>
</evidence>
<dbReference type="CDD" id="cd20643">
    <property type="entry name" value="CYP11A1"/>
    <property type="match status" value="1"/>
</dbReference>
<evidence type="ECO:0000256" key="16">
    <source>
        <dbReference type="ARBA" id="ARBA00023098"/>
    </source>
</evidence>
<protein>
    <recommendedName>
        <fullName evidence="7 28">Cholesterol side-chain cleavage enzyme, mitochondrial</fullName>
        <ecNumber evidence="6 28">1.14.15.6</ecNumber>
    </recommendedName>
    <alternativeName>
        <fullName evidence="28">Cholesterol desmolase</fullName>
    </alternativeName>
</protein>
<keyword evidence="16 28" id="KW-0443">Lipid metabolism</keyword>
<comment type="similarity">
    <text evidence="4 27">Belongs to the cytochrome P450 family.</text>
</comment>
<keyword evidence="12 28" id="KW-0809">Transit peptide</keyword>
<evidence type="ECO:0000256" key="18">
    <source>
        <dbReference type="ARBA" id="ARBA00023136"/>
    </source>
</evidence>
<comment type="catalytic activity">
    <reaction evidence="23">
        <text>6 reduced [adrenodoxin] + cholesterol + 3 O2 + 6 H(+) = 4-methylpentanal + pregnenolone + 6 oxidized [adrenodoxin] + 4 H2O</text>
        <dbReference type="Rhea" id="RHEA:35739"/>
        <dbReference type="Rhea" id="RHEA-COMP:9998"/>
        <dbReference type="Rhea" id="RHEA-COMP:9999"/>
        <dbReference type="ChEBI" id="CHEBI:15377"/>
        <dbReference type="ChEBI" id="CHEBI:15378"/>
        <dbReference type="ChEBI" id="CHEBI:15379"/>
        <dbReference type="ChEBI" id="CHEBI:16113"/>
        <dbReference type="ChEBI" id="CHEBI:16581"/>
        <dbReference type="ChEBI" id="CHEBI:17998"/>
        <dbReference type="ChEBI" id="CHEBI:33737"/>
        <dbReference type="ChEBI" id="CHEBI:33738"/>
        <dbReference type="EC" id="1.14.15.6"/>
    </reaction>
    <physiologicalReaction direction="left-to-right" evidence="23">
        <dbReference type="Rhea" id="RHEA:35740"/>
    </physiologicalReaction>
</comment>
<comment type="subcellular location">
    <subcellularLocation>
        <location evidence="28">Mitochondrion inner membrane</location>
        <topology evidence="28">Peripheral membrane protein</topology>
    </subcellularLocation>
    <text evidence="28">Localizes to the matrix side of the mitochondrion inner membrane.</text>
</comment>
<keyword evidence="21 28" id="KW-0755">Steroidogenesis</keyword>
<comment type="pathway">
    <text evidence="2">Steroid metabolism; cholesterol metabolism.</text>
</comment>
<comment type="caution">
    <text evidence="30">The sequence shown here is derived from an EMBL/GenBank/DDBJ whole genome shotgun (WGS) entry which is preliminary data.</text>
</comment>
<comment type="function">
    <text evidence="22 28">A cytochrome P450 monooxygenase that catalyzes the side-chain hydroxylation and cleavage of cholesterol to pregnenolone, the precursor of most steroid hormones. Catalyzes three sequential oxidation reactions of cholesterol, namely the hydroxylation at C22 followed with the hydroxylation at C20 to yield 20R,22R-hydroxycholesterol that is further cleaved between C20 and C22 to yield the C21-steroid pregnenolone and 4-methylpentanal. Mechanistically, uses molecular oxygen inserting one oxygen atom into a substrate and reducing the second into a water molecule. Two electrons are provided by NADPH via a two-protein mitochondrial transfer system comprising flavoprotein FDXR (adrenodoxin/ferredoxin reductase) and nonheme iron-sulfur protein FDX1 or FDX2 (adrenodoxin/ferredoxin).</text>
</comment>
<dbReference type="GO" id="GO:0005743">
    <property type="term" value="C:mitochondrial inner membrane"/>
    <property type="evidence" value="ECO:0007669"/>
    <property type="project" value="UniProtKB-SubCell"/>
</dbReference>
<dbReference type="InterPro" id="IPR002401">
    <property type="entry name" value="Cyt_P450_E_grp-I"/>
</dbReference>
<evidence type="ECO:0000256" key="1">
    <source>
        <dbReference type="ARBA" id="ARBA00001971"/>
    </source>
</evidence>
<dbReference type="Gene3D" id="1.10.630.10">
    <property type="entry name" value="Cytochrome P450"/>
    <property type="match status" value="1"/>
</dbReference>
<feature type="binding site" description="axial binding residue" evidence="26">
    <location>
        <position position="561"/>
    </location>
    <ligand>
        <name>heme</name>
        <dbReference type="ChEBI" id="CHEBI:30413"/>
    </ligand>
    <ligandPart>
        <name>Fe</name>
        <dbReference type="ChEBI" id="CHEBI:18248"/>
    </ligandPart>
</feature>
<evidence type="ECO:0000256" key="29">
    <source>
        <dbReference type="SAM" id="MobiDB-lite"/>
    </source>
</evidence>
<evidence type="ECO:0000256" key="26">
    <source>
        <dbReference type="PIRSR" id="PIRSR602401-1"/>
    </source>
</evidence>
<proteinExistence type="inferred from homology"/>
<keyword evidence="18 28" id="KW-0472">Membrane</keyword>
<dbReference type="GO" id="GO:0006700">
    <property type="term" value="P:C21-steroid hormone biosynthetic process"/>
    <property type="evidence" value="ECO:0007669"/>
    <property type="project" value="TreeGrafter"/>
</dbReference>
<evidence type="ECO:0000256" key="25">
    <source>
        <dbReference type="ARBA" id="ARBA00049437"/>
    </source>
</evidence>
<comment type="cofactor">
    <cofactor evidence="1 26 28">
        <name>heme</name>
        <dbReference type="ChEBI" id="CHEBI:30413"/>
    </cofactor>
</comment>
<evidence type="ECO:0000256" key="14">
    <source>
        <dbReference type="ARBA" id="ARBA00023004"/>
    </source>
</evidence>
<evidence type="ECO:0000256" key="13">
    <source>
        <dbReference type="ARBA" id="ARBA00023002"/>
    </source>
</evidence>
<evidence type="ECO:0000256" key="7">
    <source>
        <dbReference type="ARBA" id="ARBA00019844"/>
    </source>
</evidence>
<dbReference type="AlphaFoldDB" id="A0A835ZQS1"/>
<dbReference type="GO" id="GO:0008386">
    <property type="term" value="F:cholesterol monooxygenase (side-chain-cleaving) activity"/>
    <property type="evidence" value="ECO:0007669"/>
    <property type="project" value="UniProtKB-EC"/>
</dbReference>
<dbReference type="GO" id="GO:0006704">
    <property type="term" value="P:glucocorticoid biosynthetic process"/>
    <property type="evidence" value="ECO:0007669"/>
    <property type="project" value="TreeGrafter"/>
</dbReference>
<keyword evidence="8 28" id="KW-0153">Cholesterol metabolism</keyword>
<evidence type="ECO:0000256" key="24">
    <source>
        <dbReference type="ARBA" id="ARBA00047766"/>
    </source>
</evidence>
<dbReference type="EMBL" id="JAEMGP010000018">
    <property type="protein sequence ID" value="KAG5198186.1"/>
    <property type="molecule type" value="Genomic_DNA"/>
</dbReference>
<keyword evidence="13 27" id="KW-0560">Oxidoreductase</keyword>
<dbReference type="GO" id="GO:0034650">
    <property type="term" value="P:cortisol metabolic process"/>
    <property type="evidence" value="ECO:0007669"/>
    <property type="project" value="TreeGrafter"/>
</dbReference>
<dbReference type="SUPFAM" id="SSF48264">
    <property type="entry name" value="Cytochrome P450"/>
    <property type="match status" value="1"/>
</dbReference>
<dbReference type="GO" id="GO:0071375">
    <property type="term" value="P:cellular response to peptide hormone stimulus"/>
    <property type="evidence" value="ECO:0007669"/>
    <property type="project" value="TreeGrafter"/>
</dbReference>
<dbReference type="InterPro" id="IPR036396">
    <property type="entry name" value="Cyt_P450_sf"/>
</dbReference>
<evidence type="ECO:0000313" key="30">
    <source>
        <dbReference type="EMBL" id="KAG5198186.1"/>
    </source>
</evidence>
<evidence type="ECO:0000256" key="20">
    <source>
        <dbReference type="ARBA" id="ARBA00023221"/>
    </source>
</evidence>
<keyword evidence="10 26" id="KW-0479">Metal-binding</keyword>
<keyword evidence="17 28" id="KW-0496">Mitochondrion</keyword>
<feature type="compositionally biased region" description="Basic and acidic residues" evidence="29">
    <location>
        <begin position="13"/>
        <end position="22"/>
    </location>
</feature>
<evidence type="ECO:0000313" key="31">
    <source>
        <dbReference type="Proteomes" id="UP000664991"/>
    </source>
</evidence>
<evidence type="ECO:0000256" key="27">
    <source>
        <dbReference type="RuleBase" id="RU000461"/>
    </source>
</evidence>
<comment type="pathway">
    <text evidence="3 28">Lipid metabolism; C21-steroid hormone metabolism.</text>
</comment>
<dbReference type="UniPathway" id="UPA00296"/>
<evidence type="ECO:0000256" key="4">
    <source>
        <dbReference type="ARBA" id="ARBA00010617"/>
    </source>
</evidence>
<reference evidence="30 31" key="1">
    <citation type="submission" date="2020-12" db="EMBL/GenBank/DDBJ databases">
        <title>De novo assembly of Tibetan sheep genome.</title>
        <authorList>
            <person name="Li X."/>
        </authorList>
    </citation>
    <scope>NUCLEOTIDE SEQUENCE [LARGE SCALE GENOMIC DNA]</scope>
    <source>
        <tissue evidence="30">Heart</tissue>
    </source>
</reference>
<keyword evidence="20 28" id="KW-0753">Steroid metabolism</keyword>
<keyword evidence="15 27" id="KW-0503">Monooxygenase</keyword>
<dbReference type="InterPro" id="IPR017972">
    <property type="entry name" value="Cyt_P450_CS"/>
</dbReference>
<organism evidence="30 31">
    <name type="scientific">Ovis aries</name>
    <name type="common">Sheep</name>
    <dbReference type="NCBI Taxonomy" id="9940"/>
    <lineage>
        <taxon>Eukaryota</taxon>
        <taxon>Metazoa</taxon>
        <taxon>Chordata</taxon>
        <taxon>Craniata</taxon>
        <taxon>Vertebrata</taxon>
        <taxon>Euteleostomi</taxon>
        <taxon>Mammalia</taxon>
        <taxon>Eutheria</taxon>
        <taxon>Laurasiatheria</taxon>
        <taxon>Artiodactyla</taxon>
        <taxon>Ruminantia</taxon>
        <taxon>Pecora</taxon>
        <taxon>Bovidae</taxon>
        <taxon>Caprinae</taxon>
        <taxon>Ovis</taxon>
    </lineage>
</organism>
<evidence type="ECO:0000256" key="10">
    <source>
        <dbReference type="ARBA" id="ARBA00022723"/>
    </source>
</evidence>
<dbReference type="InterPro" id="IPR001128">
    <property type="entry name" value="Cyt_P450"/>
</dbReference>
<dbReference type="UniPathway" id="UPA00229"/>
<evidence type="ECO:0000256" key="11">
    <source>
        <dbReference type="ARBA" id="ARBA00022792"/>
    </source>
</evidence>
<evidence type="ECO:0000256" key="21">
    <source>
        <dbReference type="ARBA" id="ARBA00023250"/>
    </source>
</evidence>
<evidence type="ECO:0000256" key="15">
    <source>
        <dbReference type="ARBA" id="ARBA00023033"/>
    </source>
</evidence>
<dbReference type="PANTHER" id="PTHR24279:SF3">
    <property type="entry name" value="CHOLESTEROL SIDE-CHAIN CLEAVAGE ENZYME, MITOCHONDRIAL"/>
    <property type="match status" value="1"/>
</dbReference>
<dbReference type="Pfam" id="PF00067">
    <property type="entry name" value="p450"/>
    <property type="match status" value="1"/>
</dbReference>
<dbReference type="GO" id="GO:0020037">
    <property type="term" value="F:heme binding"/>
    <property type="evidence" value="ECO:0007669"/>
    <property type="project" value="InterPro"/>
</dbReference>
<feature type="compositionally biased region" description="Basic and acidic residues" evidence="29">
    <location>
        <begin position="33"/>
        <end position="47"/>
    </location>
</feature>
<evidence type="ECO:0000256" key="6">
    <source>
        <dbReference type="ARBA" id="ARBA00012764"/>
    </source>
</evidence>
<evidence type="ECO:0000256" key="23">
    <source>
        <dbReference type="ARBA" id="ARBA00047510"/>
    </source>
</evidence>
<dbReference type="InterPro" id="IPR050479">
    <property type="entry name" value="CYP11_CYP27_families"/>
</dbReference>
<dbReference type="Proteomes" id="UP000664991">
    <property type="component" value="Unassembled WGS sequence"/>
</dbReference>
<evidence type="ECO:0000256" key="3">
    <source>
        <dbReference type="ARBA" id="ARBA00005108"/>
    </source>
</evidence>
<keyword evidence="14 26" id="KW-0408">Iron</keyword>
<dbReference type="PANTHER" id="PTHR24279">
    <property type="entry name" value="CYTOCHROME P450"/>
    <property type="match status" value="1"/>
</dbReference>
<accession>A0A835ZQS1</accession>
<feature type="region of interest" description="Disordered" evidence="29">
    <location>
        <begin position="1"/>
        <end position="52"/>
    </location>
</feature>
<sequence length="620" mass="71525">MSGKVWRAPSRVPDSEMIHEDPTEGTLSSPLNRHCEKRKDTTEDSHLGAHGGHQASAHESYFILLFGGQNPSSPSLPQGFLTASPNCALHGVRDRMAFGPPPSPPQTINLAQCLEQRCQMLQCSPSAKDFLPLCLRIRDLLDLDLTPTREIPSPGDNGWINLYHFWRKKGSQRIHFHHIENFQKYGPIYREKLGNLESVYIIHPEDVAHLFKFEGSYPQRYDIPPWLAYHQYYQKPIGVLFKKSGAWKKDRVVLNTEVMAPEAIKNFIPLLNPVSQDFVSLLHKRIKQQGSGKFVGDIKEDLFRFAFESITNVMFGERLGMLEDTVDTEAQKFIDAVYKMFHTSVPLLNLPPELYRLFRTKTWRDHVAAWDTIFNKAEKYTEIFYQDLRQKTEFRNYPGILYHLLKSEKMLLEDVKANITEMLAGGVDTTSMTLQWHLYEMARSLNVQEMLRKEVLNARRQAEGDISKMLQMVPLLKASIKETLRLHPISVTLQRYPESDLVLQDYLIPAKTLVQVAIYAMGRDPAFFSNPDKFDPTRWLGKDKDLIHFRNLGFGWGVRQCVGRRIAELEMTLFLIHILENFRVEMQQIGDVNTIFNLILTPDKPIFLVFRPFNQGPPQA</sequence>
<keyword evidence="11" id="KW-0999">Mitochondrion inner membrane</keyword>
<comment type="catalytic activity">
    <reaction evidence="25">
        <text>2 reduced [adrenodoxin] + cholesterol + O2 + 2 H(+) = (22R)-hydroxycholesterol + 2 oxidized [adrenodoxin] + H2O</text>
        <dbReference type="Rhea" id="RHEA:34335"/>
        <dbReference type="Rhea" id="RHEA-COMP:9998"/>
        <dbReference type="Rhea" id="RHEA-COMP:9999"/>
        <dbReference type="ChEBI" id="CHEBI:15377"/>
        <dbReference type="ChEBI" id="CHEBI:15378"/>
        <dbReference type="ChEBI" id="CHEBI:15379"/>
        <dbReference type="ChEBI" id="CHEBI:16113"/>
        <dbReference type="ChEBI" id="CHEBI:33737"/>
        <dbReference type="ChEBI" id="CHEBI:33738"/>
        <dbReference type="ChEBI" id="CHEBI:67237"/>
    </reaction>
    <physiologicalReaction direction="left-to-right" evidence="25">
        <dbReference type="Rhea" id="RHEA:34336"/>
    </physiologicalReaction>
</comment>
<dbReference type="GO" id="GO:0005506">
    <property type="term" value="F:iron ion binding"/>
    <property type="evidence" value="ECO:0007669"/>
    <property type="project" value="InterPro"/>
</dbReference>
<evidence type="ECO:0000256" key="8">
    <source>
        <dbReference type="ARBA" id="ARBA00022548"/>
    </source>
</evidence>
<dbReference type="PROSITE" id="PS00086">
    <property type="entry name" value="CYTOCHROME_P450"/>
    <property type="match status" value="1"/>
</dbReference>
<evidence type="ECO:0000256" key="12">
    <source>
        <dbReference type="ARBA" id="ARBA00022946"/>
    </source>
</evidence>
<keyword evidence="9 26" id="KW-0349">Heme</keyword>
<evidence type="ECO:0000256" key="17">
    <source>
        <dbReference type="ARBA" id="ARBA00023128"/>
    </source>
</evidence>
<dbReference type="PRINTS" id="PR00385">
    <property type="entry name" value="P450"/>
</dbReference>
<evidence type="ECO:0000256" key="28">
    <source>
        <dbReference type="RuleBase" id="RU364077"/>
    </source>
</evidence>
<name>A0A835ZQS1_SHEEP</name>
<comment type="catalytic activity">
    <reaction evidence="24">
        <text>(20R,22R)-20,22-dihydroxycholesterol + 2 reduced [adrenodoxin] + O2 + 2 H(+) = 4-methylpentanal + pregnenolone + 2 oxidized [adrenodoxin] + 2 H2O</text>
        <dbReference type="Rhea" id="RHEA:34343"/>
        <dbReference type="Rhea" id="RHEA-COMP:9998"/>
        <dbReference type="Rhea" id="RHEA-COMP:9999"/>
        <dbReference type="ChEBI" id="CHEBI:1294"/>
        <dbReference type="ChEBI" id="CHEBI:15377"/>
        <dbReference type="ChEBI" id="CHEBI:15378"/>
        <dbReference type="ChEBI" id="CHEBI:15379"/>
        <dbReference type="ChEBI" id="CHEBI:16581"/>
        <dbReference type="ChEBI" id="CHEBI:17998"/>
        <dbReference type="ChEBI" id="CHEBI:33737"/>
        <dbReference type="ChEBI" id="CHEBI:33738"/>
    </reaction>
    <physiologicalReaction direction="left-to-right" evidence="24">
        <dbReference type="Rhea" id="RHEA:34344"/>
    </physiologicalReaction>
</comment>